<protein>
    <submittedName>
        <fullName evidence="2">Uncharacterized protein</fullName>
    </submittedName>
</protein>
<dbReference type="AlphaFoldDB" id="A0A9Q1C5W4"/>
<feature type="compositionally biased region" description="Polar residues" evidence="1">
    <location>
        <begin position="371"/>
        <end position="417"/>
    </location>
</feature>
<feature type="region of interest" description="Disordered" evidence="1">
    <location>
        <begin position="1"/>
        <end position="117"/>
    </location>
</feature>
<accession>A0A9Q1C5W4</accession>
<sequence>MEKDQSKERLNLQSDVWKCNEGDPDTEDASSCDASGSNKDPENKVDSTEKDFGGDGTSTFEDALCVGDLSDDEDDDGDDTEEENQEEDDDGDSEERNQEEEDDDETDYDVEEETNLEFLTTDEEIIDSFFEDDSEKDCKAELGAENVAVAEREPIEFGVLSEFLPVCVVTLDFTSRGNPCYDTRELLKQRLWTHAPEILDQLIILYNLFKDTDTCLLSIECNGAIHFYVQVYEVTAIEKFVRKVKSRNINDILACMLLSCNIRKMMKKLNSQFSVTCHCENWNDWKAEYDRTCHSFRYFNPGKGSRWASNYTDWPGASIFNPGYSEGNKGPKVTELHQRISDDWDSEKYESTSVGQRSTDDSGKAAEDTTMLDTDNRTFLPSPHSNETSASERLIARSNSVDHFSSKCDPSSNTTLNEKAIRRRSF</sequence>
<feature type="compositionally biased region" description="Basic and acidic residues" evidence="1">
    <location>
        <begin position="358"/>
        <end position="367"/>
    </location>
</feature>
<organism evidence="2 3">
    <name type="scientific">Holothuria leucospilota</name>
    <name type="common">Black long sea cucumber</name>
    <name type="synonym">Mertensiothuria leucospilota</name>
    <dbReference type="NCBI Taxonomy" id="206669"/>
    <lineage>
        <taxon>Eukaryota</taxon>
        <taxon>Metazoa</taxon>
        <taxon>Echinodermata</taxon>
        <taxon>Eleutherozoa</taxon>
        <taxon>Echinozoa</taxon>
        <taxon>Holothuroidea</taxon>
        <taxon>Aspidochirotacea</taxon>
        <taxon>Aspidochirotida</taxon>
        <taxon>Holothuriidae</taxon>
        <taxon>Holothuria</taxon>
    </lineage>
</organism>
<feature type="region of interest" description="Disordered" evidence="1">
    <location>
        <begin position="345"/>
        <end position="426"/>
    </location>
</feature>
<dbReference type="Proteomes" id="UP001152320">
    <property type="component" value="Chromosome 7"/>
</dbReference>
<keyword evidence="3" id="KW-1185">Reference proteome</keyword>
<evidence type="ECO:0000313" key="2">
    <source>
        <dbReference type="EMBL" id="KAJ8039010.1"/>
    </source>
</evidence>
<evidence type="ECO:0000313" key="3">
    <source>
        <dbReference type="Proteomes" id="UP001152320"/>
    </source>
</evidence>
<proteinExistence type="predicted"/>
<name>A0A9Q1C5W4_HOLLE</name>
<feature type="compositionally biased region" description="Acidic residues" evidence="1">
    <location>
        <begin position="69"/>
        <end position="117"/>
    </location>
</feature>
<feature type="compositionally biased region" description="Basic and acidic residues" evidence="1">
    <location>
        <begin position="39"/>
        <end position="53"/>
    </location>
</feature>
<dbReference type="EMBL" id="JAIZAY010000007">
    <property type="protein sequence ID" value="KAJ8039010.1"/>
    <property type="molecule type" value="Genomic_DNA"/>
</dbReference>
<evidence type="ECO:0000256" key="1">
    <source>
        <dbReference type="SAM" id="MobiDB-lite"/>
    </source>
</evidence>
<feature type="compositionally biased region" description="Basic and acidic residues" evidence="1">
    <location>
        <begin position="1"/>
        <end position="10"/>
    </location>
</feature>
<comment type="caution">
    <text evidence="2">The sequence shown here is derived from an EMBL/GenBank/DDBJ whole genome shotgun (WGS) entry which is preliminary data.</text>
</comment>
<gene>
    <name evidence="2" type="ORF">HOLleu_16591</name>
</gene>
<reference evidence="2" key="1">
    <citation type="submission" date="2021-10" db="EMBL/GenBank/DDBJ databases">
        <title>Tropical sea cucumber genome reveals ecological adaptation and Cuvierian tubules defense mechanism.</title>
        <authorList>
            <person name="Chen T."/>
        </authorList>
    </citation>
    <scope>NUCLEOTIDE SEQUENCE</scope>
    <source>
        <strain evidence="2">Nanhai2018</strain>
        <tissue evidence="2">Muscle</tissue>
    </source>
</reference>